<evidence type="ECO:0000256" key="6">
    <source>
        <dbReference type="PROSITE-ProRule" id="PRU00176"/>
    </source>
</evidence>
<keyword evidence="6" id="KW-0694">RNA-binding</keyword>
<dbReference type="Proteomes" id="UP001445335">
    <property type="component" value="Unassembled WGS sequence"/>
</dbReference>
<feature type="compositionally biased region" description="Low complexity" evidence="8">
    <location>
        <begin position="612"/>
        <end position="636"/>
    </location>
</feature>
<dbReference type="PANTHER" id="PTHR13948:SF3">
    <property type="entry name" value="FI21118P1"/>
    <property type="match status" value="1"/>
</dbReference>
<reference evidence="11 12" key="1">
    <citation type="journal article" date="2024" name="Nat. Commun.">
        <title>Phylogenomics reveals the evolutionary origins of lichenization in chlorophyte algae.</title>
        <authorList>
            <person name="Puginier C."/>
            <person name="Libourel C."/>
            <person name="Otte J."/>
            <person name="Skaloud P."/>
            <person name="Haon M."/>
            <person name="Grisel S."/>
            <person name="Petersen M."/>
            <person name="Berrin J.G."/>
            <person name="Delaux P.M."/>
            <person name="Dal Grande F."/>
            <person name="Keller J."/>
        </authorList>
    </citation>
    <scope>NUCLEOTIDE SEQUENCE [LARGE SCALE GENOMIC DNA]</scope>
    <source>
        <strain evidence="11 12">SAG 245.80</strain>
    </source>
</reference>
<dbReference type="InterPro" id="IPR012677">
    <property type="entry name" value="Nucleotide-bd_a/b_plait_sf"/>
</dbReference>
<dbReference type="InterPro" id="IPR036443">
    <property type="entry name" value="Znf_RanBP2_sf"/>
</dbReference>
<dbReference type="GO" id="GO:0000398">
    <property type="term" value="P:mRNA splicing, via spliceosome"/>
    <property type="evidence" value="ECO:0007669"/>
    <property type="project" value="TreeGrafter"/>
</dbReference>
<gene>
    <name evidence="11" type="ORF">WJX81_006628</name>
</gene>
<dbReference type="SMART" id="SM00360">
    <property type="entry name" value="RRM"/>
    <property type="match status" value="2"/>
</dbReference>
<keyword evidence="4" id="KW-0862">Zinc</keyword>
<dbReference type="EMBL" id="JALJOU010000116">
    <property type="protein sequence ID" value="KAK9819581.1"/>
    <property type="molecule type" value="Genomic_DNA"/>
</dbReference>
<proteinExistence type="predicted"/>
<dbReference type="InterPro" id="IPR041591">
    <property type="entry name" value="OCRE"/>
</dbReference>
<dbReference type="GO" id="GO:0003723">
    <property type="term" value="F:RNA binding"/>
    <property type="evidence" value="ECO:0007669"/>
    <property type="project" value="UniProtKB-UniRule"/>
</dbReference>
<evidence type="ECO:0000256" key="1">
    <source>
        <dbReference type="ARBA" id="ARBA00004123"/>
    </source>
</evidence>
<evidence type="ECO:0000256" key="8">
    <source>
        <dbReference type="SAM" id="MobiDB-lite"/>
    </source>
</evidence>
<evidence type="ECO:0000313" key="12">
    <source>
        <dbReference type="Proteomes" id="UP001445335"/>
    </source>
</evidence>
<dbReference type="PROSITE" id="PS01358">
    <property type="entry name" value="ZF_RANBP2_1"/>
    <property type="match status" value="1"/>
</dbReference>
<comment type="subcellular location">
    <subcellularLocation>
        <location evidence="1">Nucleus</location>
    </subcellularLocation>
</comment>
<dbReference type="SUPFAM" id="SSF90209">
    <property type="entry name" value="Ran binding protein zinc finger-like"/>
    <property type="match status" value="1"/>
</dbReference>
<feature type="region of interest" description="Disordered" evidence="8">
    <location>
        <begin position="392"/>
        <end position="421"/>
    </location>
</feature>
<keyword evidence="3 7" id="KW-0863">Zinc-finger</keyword>
<dbReference type="PROSITE" id="PS50102">
    <property type="entry name" value="RRM"/>
    <property type="match status" value="2"/>
</dbReference>
<feature type="compositionally biased region" description="Low complexity" evidence="8">
    <location>
        <begin position="397"/>
        <end position="421"/>
    </location>
</feature>
<feature type="domain" description="RRM" evidence="9">
    <location>
        <begin position="143"/>
        <end position="223"/>
    </location>
</feature>
<evidence type="ECO:0000256" key="3">
    <source>
        <dbReference type="ARBA" id="ARBA00022771"/>
    </source>
</evidence>
<keyword evidence="5" id="KW-0539">Nucleus</keyword>
<dbReference type="Pfam" id="PF00076">
    <property type="entry name" value="RRM_1"/>
    <property type="match status" value="2"/>
</dbReference>
<dbReference type="Gene3D" id="4.10.1060.10">
    <property type="entry name" value="Zinc finger, RanBP2-type"/>
    <property type="match status" value="1"/>
</dbReference>
<sequence>MLEDSARRRRRRSRSRSRERDRHRGEDDRHHSRHKDRERDRGGERERRRDREHRDWRGSRERVPEAPPPPLDLKEQYTRTFASAGRAFENNGGLPAGQQSAHPQDAYQAAYAAYGANLTEGLDGNLGDRRKRGGSWQAAAPTATLYVRGVPDVVDEADFWTLLAPWPGVQAVRITKDRATGLSRGFAFVDFTSVEEARALMEAPGRHGLALHDEILKFEYSIAPQPTVGGGDGGRGAGGAPLDWVCGMCQAVNFSRRLECYQCSTPRPSDPLRITAEPEAPSCVLKVSGLEPHISEEVLEAMAAAVVPVREVRGVRDKFTGAPRGFCFLHLFSIADAARAMQLLQGASVEGQASTLRLCYARERAAPTGAAADALDAAQAMSAYSAWEPKEFDGAEPEPAAPGEVPQEANPNPASAPAASESYDPFARAAGAPTDGAAMGGESAQAGFVYDAASGYYYDAHSGYYYDANSGLYFDSSSQCWLAQDPATGEYQPYPATGTAAQAADSVSTAAQAAAAMADAAAAQAAAQAAALAQLHAPEVVYQPKAAPARKRGAVIGSKPQLNAQGLLEHVQLNKEREDAARAQEAKDAKNARAAARASGVAAPRAAVSVPVQPAAAPAAGPAQAGAVRGVIRSSGRWGGPPRPPMAQ</sequence>
<feature type="compositionally biased region" description="Basic and acidic residues" evidence="8">
    <location>
        <begin position="16"/>
        <end position="64"/>
    </location>
</feature>
<keyword evidence="12" id="KW-1185">Reference proteome</keyword>
<evidence type="ECO:0000256" key="7">
    <source>
        <dbReference type="PROSITE-ProRule" id="PRU00322"/>
    </source>
</evidence>
<feature type="domain" description="RanBP2-type" evidence="10">
    <location>
        <begin position="236"/>
        <end position="269"/>
    </location>
</feature>
<dbReference type="SMART" id="SM00547">
    <property type="entry name" value="ZnF_RBZ"/>
    <property type="match status" value="1"/>
</dbReference>
<dbReference type="Gene3D" id="3.30.70.330">
    <property type="match status" value="2"/>
</dbReference>
<dbReference type="InterPro" id="IPR035979">
    <property type="entry name" value="RBD_domain_sf"/>
</dbReference>
<evidence type="ECO:0000256" key="4">
    <source>
        <dbReference type="ARBA" id="ARBA00022833"/>
    </source>
</evidence>
<feature type="region of interest" description="Disordered" evidence="8">
    <location>
        <begin position="1"/>
        <end position="74"/>
    </location>
</feature>
<evidence type="ECO:0000256" key="5">
    <source>
        <dbReference type="ARBA" id="ARBA00023242"/>
    </source>
</evidence>
<dbReference type="SUPFAM" id="SSF54928">
    <property type="entry name" value="RNA-binding domain, RBD"/>
    <property type="match status" value="2"/>
</dbReference>
<dbReference type="PROSITE" id="PS50199">
    <property type="entry name" value="ZF_RANBP2_2"/>
    <property type="match status" value="1"/>
</dbReference>
<name>A0AAW1QDV4_9CHLO</name>
<evidence type="ECO:0000259" key="9">
    <source>
        <dbReference type="PROSITE" id="PS50102"/>
    </source>
</evidence>
<feature type="region of interest" description="Disordered" evidence="8">
    <location>
        <begin position="612"/>
        <end position="648"/>
    </location>
</feature>
<dbReference type="InterPro" id="IPR000504">
    <property type="entry name" value="RRM_dom"/>
</dbReference>
<protein>
    <submittedName>
        <fullName evidence="11">Uncharacterized protein</fullName>
    </submittedName>
</protein>
<organism evidence="11 12">
    <name type="scientific">Elliptochloris bilobata</name>
    <dbReference type="NCBI Taxonomy" id="381761"/>
    <lineage>
        <taxon>Eukaryota</taxon>
        <taxon>Viridiplantae</taxon>
        <taxon>Chlorophyta</taxon>
        <taxon>core chlorophytes</taxon>
        <taxon>Trebouxiophyceae</taxon>
        <taxon>Trebouxiophyceae incertae sedis</taxon>
        <taxon>Elliptochloris clade</taxon>
        <taxon>Elliptochloris</taxon>
    </lineage>
</organism>
<dbReference type="GO" id="GO:0008270">
    <property type="term" value="F:zinc ion binding"/>
    <property type="evidence" value="ECO:0007669"/>
    <property type="project" value="UniProtKB-KW"/>
</dbReference>
<keyword evidence="2" id="KW-0479">Metal-binding</keyword>
<feature type="domain" description="RRM" evidence="9">
    <location>
        <begin position="283"/>
        <end position="363"/>
    </location>
</feature>
<evidence type="ECO:0000313" key="11">
    <source>
        <dbReference type="EMBL" id="KAK9819581.1"/>
    </source>
</evidence>
<evidence type="ECO:0000259" key="10">
    <source>
        <dbReference type="PROSITE" id="PS50199"/>
    </source>
</evidence>
<dbReference type="PANTHER" id="PTHR13948">
    <property type="entry name" value="RNA-BINDING PROTEIN"/>
    <property type="match status" value="1"/>
</dbReference>
<dbReference type="GO" id="GO:0005634">
    <property type="term" value="C:nucleus"/>
    <property type="evidence" value="ECO:0007669"/>
    <property type="project" value="UniProtKB-SubCell"/>
</dbReference>
<accession>A0AAW1QDV4</accession>
<dbReference type="AlphaFoldDB" id="A0AAW1QDV4"/>
<dbReference type="Pfam" id="PF17780">
    <property type="entry name" value="OCRE"/>
    <property type="match status" value="1"/>
</dbReference>
<evidence type="ECO:0000256" key="2">
    <source>
        <dbReference type="ARBA" id="ARBA00022723"/>
    </source>
</evidence>
<comment type="caution">
    <text evidence="11">The sequence shown here is derived from an EMBL/GenBank/DDBJ whole genome shotgun (WGS) entry which is preliminary data.</text>
</comment>
<dbReference type="InterPro" id="IPR001876">
    <property type="entry name" value="Znf_RanBP2"/>
</dbReference>
<dbReference type="CDD" id="cd16074">
    <property type="entry name" value="OCRE"/>
    <property type="match status" value="1"/>
</dbReference>